<gene>
    <name evidence="1" type="ORF">JOE66_000927</name>
</gene>
<organism evidence="1 2">
    <name type="scientific">Subtercola frigoramans</name>
    <dbReference type="NCBI Taxonomy" id="120298"/>
    <lineage>
        <taxon>Bacteria</taxon>
        <taxon>Bacillati</taxon>
        <taxon>Actinomycetota</taxon>
        <taxon>Actinomycetes</taxon>
        <taxon>Micrococcales</taxon>
        <taxon>Microbacteriaceae</taxon>
        <taxon>Subtercola</taxon>
    </lineage>
</organism>
<comment type="caution">
    <text evidence="1">The sequence shown here is derived from an EMBL/GenBank/DDBJ whole genome shotgun (WGS) entry which is preliminary data.</text>
</comment>
<proteinExistence type="predicted"/>
<dbReference type="EMBL" id="JAFBBU010000001">
    <property type="protein sequence ID" value="MBM7471293.1"/>
    <property type="molecule type" value="Genomic_DNA"/>
</dbReference>
<reference evidence="1 2" key="1">
    <citation type="submission" date="2021-01" db="EMBL/GenBank/DDBJ databases">
        <title>Sequencing the genomes of 1000 actinobacteria strains.</title>
        <authorList>
            <person name="Klenk H.-P."/>
        </authorList>
    </citation>
    <scope>NUCLEOTIDE SEQUENCE [LARGE SCALE GENOMIC DNA]</scope>
    <source>
        <strain evidence="1 2">DSM 13057</strain>
    </source>
</reference>
<keyword evidence="2" id="KW-1185">Reference proteome</keyword>
<dbReference type="Proteomes" id="UP000776164">
    <property type="component" value="Unassembled WGS sequence"/>
</dbReference>
<name>A0ABS2L2H3_9MICO</name>
<evidence type="ECO:0000313" key="1">
    <source>
        <dbReference type="EMBL" id="MBM7471293.1"/>
    </source>
</evidence>
<evidence type="ECO:0000313" key="2">
    <source>
        <dbReference type="Proteomes" id="UP000776164"/>
    </source>
</evidence>
<protein>
    <submittedName>
        <fullName evidence="1">Uncharacterized protein</fullName>
    </submittedName>
</protein>
<accession>A0ABS2L2H3</accession>
<sequence length="49" mass="5160">MPTGTFATTSTMEFDSLRNSVSIEIAQTHLAQQSSAVHAQFTAQSGSDA</sequence>
<dbReference type="RefSeq" id="WP_205107174.1">
    <property type="nucleotide sequence ID" value="NZ_BAAAHT010000013.1"/>
</dbReference>